<evidence type="ECO:0000256" key="3">
    <source>
        <dbReference type="ARBA" id="ARBA00022475"/>
    </source>
</evidence>
<dbReference type="AlphaFoldDB" id="A0A226E018"/>
<dbReference type="PANTHER" id="PTHR24248:SF199">
    <property type="entry name" value="IP13425P-RELATED"/>
    <property type="match status" value="1"/>
</dbReference>
<evidence type="ECO:0000313" key="14">
    <source>
        <dbReference type="EMBL" id="OXA50598.1"/>
    </source>
</evidence>
<name>A0A226E018_FOLCA</name>
<reference evidence="14 15" key="1">
    <citation type="submission" date="2015-12" db="EMBL/GenBank/DDBJ databases">
        <title>The genome of Folsomia candida.</title>
        <authorList>
            <person name="Faddeeva A."/>
            <person name="Derks M.F."/>
            <person name="Anvar Y."/>
            <person name="Smit S."/>
            <person name="Van Straalen N."/>
            <person name="Roelofs D."/>
        </authorList>
    </citation>
    <scope>NUCLEOTIDE SEQUENCE [LARGE SCALE GENOMIC DNA]</scope>
    <source>
        <strain evidence="14 15">VU population</strain>
        <tissue evidence="14">Whole body</tissue>
    </source>
</reference>
<dbReference type="SUPFAM" id="SSF81321">
    <property type="entry name" value="Family A G protein-coupled receptor-like"/>
    <property type="match status" value="1"/>
</dbReference>
<dbReference type="GO" id="GO:0071880">
    <property type="term" value="P:adenylate cyclase-activating adrenergic receptor signaling pathway"/>
    <property type="evidence" value="ECO:0007669"/>
    <property type="project" value="TreeGrafter"/>
</dbReference>
<dbReference type="GO" id="GO:0004993">
    <property type="term" value="F:G protein-coupled serotonin receptor activity"/>
    <property type="evidence" value="ECO:0007669"/>
    <property type="project" value="UniProtKB-ARBA"/>
</dbReference>
<keyword evidence="3" id="KW-1003">Cell membrane</keyword>
<keyword evidence="9 11" id="KW-0675">Receptor</keyword>
<comment type="caution">
    <text evidence="14">The sequence shown here is derived from an EMBL/GenBank/DDBJ whole genome shotgun (WGS) entry which is preliminary data.</text>
</comment>
<keyword evidence="7 12" id="KW-0472">Membrane</keyword>
<keyword evidence="15" id="KW-1185">Reference proteome</keyword>
<evidence type="ECO:0000256" key="4">
    <source>
        <dbReference type="ARBA" id="ARBA00022692"/>
    </source>
</evidence>
<evidence type="ECO:0000256" key="11">
    <source>
        <dbReference type="RuleBase" id="RU000688"/>
    </source>
</evidence>
<accession>A0A226E018</accession>
<dbReference type="OrthoDB" id="5951059at2759"/>
<keyword evidence="8" id="KW-1015">Disulfide bond</keyword>
<keyword evidence="4 11" id="KW-0812">Transmembrane</keyword>
<dbReference type="EMBL" id="LNIX01000008">
    <property type="protein sequence ID" value="OXA50598.1"/>
    <property type="molecule type" value="Genomic_DNA"/>
</dbReference>
<dbReference type="Pfam" id="PF00001">
    <property type="entry name" value="7tm_1"/>
    <property type="match status" value="1"/>
</dbReference>
<keyword evidence="10 11" id="KW-0807">Transducer</keyword>
<keyword evidence="5 12" id="KW-1133">Transmembrane helix</keyword>
<dbReference type="PANTHER" id="PTHR24248">
    <property type="entry name" value="ADRENERGIC RECEPTOR-RELATED G-PROTEIN COUPLED RECEPTOR"/>
    <property type="match status" value="1"/>
</dbReference>
<dbReference type="Gene3D" id="1.20.1070.10">
    <property type="entry name" value="Rhodopsin 7-helix transmembrane proteins"/>
    <property type="match status" value="2"/>
</dbReference>
<protein>
    <submittedName>
        <fullName evidence="14">5-hydroxytryptamine receptor 1</fullName>
    </submittedName>
</protein>
<evidence type="ECO:0000256" key="6">
    <source>
        <dbReference type="ARBA" id="ARBA00023040"/>
    </source>
</evidence>
<evidence type="ECO:0000256" key="9">
    <source>
        <dbReference type="ARBA" id="ARBA00023170"/>
    </source>
</evidence>
<dbReference type="STRING" id="158441.A0A226E018"/>
<dbReference type="InterPro" id="IPR000276">
    <property type="entry name" value="GPCR_Rhodpsn"/>
</dbReference>
<feature type="transmembrane region" description="Helical" evidence="12">
    <location>
        <begin position="54"/>
        <end position="75"/>
    </location>
</feature>
<feature type="transmembrane region" description="Helical" evidence="12">
    <location>
        <begin position="95"/>
        <end position="121"/>
    </location>
</feature>
<dbReference type="PROSITE" id="PS00237">
    <property type="entry name" value="G_PROTEIN_RECEP_F1_1"/>
    <property type="match status" value="1"/>
</dbReference>
<proteinExistence type="inferred from homology"/>
<keyword evidence="6 11" id="KW-0297">G-protein coupled receptor</keyword>
<dbReference type="PROSITE" id="PS50262">
    <property type="entry name" value="G_PROTEIN_RECEP_F1_2"/>
    <property type="match status" value="1"/>
</dbReference>
<evidence type="ECO:0000256" key="5">
    <source>
        <dbReference type="ARBA" id="ARBA00022989"/>
    </source>
</evidence>
<evidence type="ECO:0000256" key="12">
    <source>
        <dbReference type="SAM" id="Phobius"/>
    </source>
</evidence>
<feature type="domain" description="G-protein coupled receptors family 1 profile" evidence="13">
    <location>
        <begin position="22"/>
        <end position="269"/>
    </location>
</feature>
<dbReference type="GO" id="GO:0005886">
    <property type="term" value="C:plasma membrane"/>
    <property type="evidence" value="ECO:0007669"/>
    <property type="project" value="UniProtKB-SubCell"/>
</dbReference>
<dbReference type="InterPro" id="IPR017452">
    <property type="entry name" value="GPCR_Rhodpsn_7TM"/>
</dbReference>
<evidence type="ECO:0000259" key="13">
    <source>
        <dbReference type="PROSITE" id="PS50262"/>
    </source>
</evidence>
<dbReference type="GO" id="GO:0043410">
    <property type="term" value="P:positive regulation of MAPK cascade"/>
    <property type="evidence" value="ECO:0007669"/>
    <property type="project" value="TreeGrafter"/>
</dbReference>
<evidence type="ECO:0000256" key="8">
    <source>
        <dbReference type="ARBA" id="ARBA00023157"/>
    </source>
</evidence>
<organism evidence="14 15">
    <name type="scientific">Folsomia candida</name>
    <name type="common">Springtail</name>
    <dbReference type="NCBI Taxonomy" id="158441"/>
    <lineage>
        <taxon>Eukaryota</taxon>
        <taxon>Metazoa</taxon>
        <taxon>Ecdysozoa</taxon>
        <taxon>Arthropoda</taxon>
        <taxon>Hexapoda</taxon>
        <taxon>Collembola</taxon>
        <taxon>Entomobryomorpha</taxon>
        <taxon>Isotomoidea</taxon>
        <taxon>Isotomidae</taxon>
        <taxon>Proisotominae</taxon>
        <taxon>Folsomia</taxon>
    </lineage>
</organism>
<evidence type="ECO:0000256" key="2">
    <source>
        <dbReference type="ARBA" id="ARBA00010663"/>
    </source>
</evidence>
<evidence type="ECO:0000256" key="7">
    <source>
        <dbReference type="ARBA" id="ARBA00023136"/>
    </source>
</evidence>
<dbReference type="Proteomes" id="UP000198287">
    <property type="component" value="Unassembled WGS sequence"/>
</dbReference>
<gene>
    <name evidence="14" type="ORF">Fcan01_14342</name>
</gene>
<evidence type="ECO:0000313" key="15">
    <source>
        <dbReference type="Proteomes" id="UP000198287"/>
    </source>
</evidence>
<evidence type="ECO:0000256" key="1">
    <source>
        <dbReference type="ARBA" id="ARBA00004651"/>
    </source>
</evidence>
<dbReference type="PRINTS" id="PR00237">
    <property type="entry name" value="GPCRRHODOPSN"/>
</dbReference>
<comment type="similarity">
    <text evidence="2 11">Belongs to the G-protein coupled receptor 1 family.</text>
</comment>
<evidence type="ECO:0000256" key="10">
    <source>
        <dbReference type="ARBA" id="ARBA00023224"/>
    </source>
</evidence>
<sequence length="340" mass="37445">MGGKDPQIIGVRNRTADVLCCTASILNLCGISLDRYRAITTPLEYSAKTTPRRMMGIIFVVWLLSACVSLPPVLLLGNVHTDPKGESFCSVSQDFWYQIYATIASFYAPLLVMLVVYFKILRVVADKKKQMSWKATTTTTIKRPSAASSSLVAVDKKDSVASAHSHYGRSSGSPLITVTTTAATPTRNGHSVRGNTAAMVVAMSNGTAHGGGAGNNNVNNNKQQGTNGVYFFPTTTLHRLKKDTDAPVWVWSVFNWLGYSNSALNPLIYATLNRDFRRPFKEILCFRCATLDSLMRREFYHQQYGDDKENVARKLSRAHVAIANASALDDSDQIHDPVRV</sequence>
<comment type="subcellular location">
    <subcellularLocation>
        <location evidence="1">Cell membrane</location>
        <topology evidence="1">Multi-pass membrane protein</topology>
    </subcellularLocation>
</comment>